<dbReference type="EMBL" id="BCMI01000031">
    <property type="protein sequence ID" value="GAX06972.1"/>
    <property type="molecule type" value="Genomic_DNA"/>
</dbReference>
<evidence type="ECO:0000313" key="2">
    <source>
        <dbReference type="Proteomes" id="UP000198414"/>
    </source>
</evidence>
<proteinExistence type="predicted"/>
<dbReference type="RefSeq" id="WP_089121881.1">
    <property type="nucleotide sequence ID" value="NZ_BCMI01000031.1"/>
</dbReference>
<gene>
    <name evidence="1" type="ORF">IWT25_02320</name>
</gene>
<evidence type="ECO:0000313" key="1">
    <source>
        <dbReference type="EMBL" id="GAX06972.1"/>
    </source>
</evidence>
<accession>A0A1Z5IZH3</accession>
<comment type="caution">
    <text evidence="1">The sequence shown here is derived from an EMBL/GenBank/DDBJ whole genome shotgun (WGS) entry which is preliminary data.</text>
</comment>
<sequence length="242" mass="27635">MEEKDALEYLANLANTANEKKITFDKYGSAFLIGDDVHPWHPDTNADEELQTHTLQSVVDYAHKLPEDKPYFIHVVSPTLVRVRGFLNGYGERNELLIAQPWNIWDKQDEFFDREQLNIMLQSMFVDDEETDKAILLKFIGNLREENAQTASDDGITQKATMSTGIASQDTVIVPNPVNLRPFRTFTEVKQPESQFVFRMKQGMQGALFESDGSAWKNEAIDNIKTYLNDNLSELENITILG</sequence>
<dbReference type="OrthoDB" id="5432268at2"/>
<reference evidence="1 2" key="1">
    <citation type="submission" date="2015-11" db="EMBL/GenBank/DDBJ databases">
        <title>Draft genome sequences of new species of the genus Lactobacillus isolated from orchardgrass silage.</title>
        <authorList>
            <person name="Tohno M."/>
            <person name="Tanizawa Y."/>
            <person name="Arita M."/>
        </authorList>
    </citation>
    <scope>NUCLEOTIDE SEQUENCE [LARGE SCALE GENOMIC DNA]</scope>
    <source>
        <strain evidence="1 2">IWT25</strain>
    </source>
</reference>
<name>A0A1Z5IZH3_9LACO</name>
<dbReference type="AlphaFoldDB" id="A0A1Z5IZH3"/>
<evidence type="ECO:0008006" key="3">
    <source>
        <dbReference type="Google" id="ProtNLM"/>
    </source>
</evidence>
<organism evidence="1 2">
    <name type="scientific">Secundilactobacillus pentosiphilus</name>
    <dbReference type="NCBI Taxonomy" id="1714682"/>
    <lineage>
        <taxon>Bacteria</taxon>
        <taxon>Bacillati</taxon>
        <taxon>Bacillota</taxon>
        <taxon>Bacilli</taxon>
        <taxon>Lactobacillales</taxon>
        <taxon>Lactobacillaceae</taxon>
        <taxon>Secundilactobacillus</taxon>
    </lineage>
</organism>
<dbReference type="Proteomes" id="UP000198414">
    <property type="component" value="Unassembled WGS sequence"/>
</dbReference>
<protein>
    <recommendedName>
        <fullName evidence="3">Phage protein</fullName>
    </recommendedName>
</protein>